<dbReference type="Gene3D" id="3.30.530.20">
    <property type="match status" value="1"/>
</dbReference>
<proteinExistence type="inferred from homology"/>
<dbReference type="EMBL" id="JAUHQA010000001">
    <property type="protein sequence ID" value="MDN4479922.1"/>
    <property type="molecule type" value="Genomic_DNA"/>
</dbReference>
<reference evidence="3" key="1">
    <citation type="submission" date="2023-06" db="EMBL/GenBank/DDBJ databases">
        <title>Egi l300058.</title>
        <authorList>
            <person name="Gao L."/>
            <person name="Fang B.-Z."/>
            <person name="Li W.-J."/>
        </authorList>
    </citation>
    <scope>NUCLEOTIDE SEQUENCE</scope>
    <source>
        <strain evidence="3">EGI L300058</strain>
    </source>
</reference>
<evidence type="ECO:0000313" key="3">
    <source>
        <dbReference type="EMBL" id="MDN4479922.1"/>
    </source>
</evidence>
<comment type="caution">
    <text evidence="3">The sequence shown here is derived from an EMBL/GenBank/DDBJ whole genome shotgun (WGS) entry which is preliminary data.</text>
</comment>
<accession>A0ABT8GER2</accession>
<dbReference type="InterPro" id="IPR023393">
    <property type="entry name" value="START-like_dom_sf"/>
</dbReference>
<gene>
    <name evidence="3" type="ORF">QQX02_03170</name>
</gene>
<sequence length="179" mass="19570">MVEATGTVAEGEHGPELVFQRVYDVPVTTVWAHVAESDKLETWIGRWETEESTGRVLFYMTAESDEAEAEECLVRDCSPPHRLVVDTRTPTGTWHLSLGIQTTPHGTVLTFAQRLGADDIGSVGPGWDYYLDRLSAVLGGESASDIDWDDYYPALSDHYAALAPEGGVAPNPPQDGLEH</sequence>
<evidence type="ECO:0000313" key="4">
    <source>
        <dbReference type="Proteomes" id="UP001172708"/>
    </source>
</evidence>
<dbReference type="Proteomes" id="UP001172708">
    <property type="component" value="Unassembled WGS sequence"/>
</dbReference>
<protein>
    <submittedName>
        <fullName evidence="3">SRPBCC domain-containing protein</fullName>
    </submittedName>
</protein>
<comment type="similarity">
    <text evidence="1">Belongs to the AHA1 family.</text>
</comment>
<dbReference type="RefSeq" id="WP_301141170.1">
    <property type="nucleotide sequence ID" value="NZ_JAUHQA010000001.1"/>
</dbReference>
<evidence type="ECO:0000259" key="2">
    <source>
        <dbReference type="Pfam" id="PF08327"/>
    </source>
</evidence>
<evidence type="ECO:0000256" key="1">
    <source>
        <dbReference type="ARBA" id="ARBA00006817"/>
    </source>
</evidence>
<feature type="domain" description="Activator of Hsp90 ATPase homologue 1/2-like C-terminal" evidence="2">
    <location>
        <begin position="24"/>
        <end position="138"/>
    </location>
</feature>
<name>A0ABT8GER2_9MICO</name>
<dbReference type="Pfam" id="PF08327">
    <property type="entry name" value="AHSA1"/>
    <property type="match status" value="1"/>
</dbReference>
<dbReference type="InterPro" id="IPR013538">
    <property type="entry name" value="ASHA1/2-like_C"/>
</dbReference>
<keyword evidence="4" id="KW-1185">Reference proteome</keyword>
<organism evidence="3 4">
    <name type="scientific">Demequina muriae</name>
    <dbReference type="NCBI Taxonomy" id="3051664"/>
    <lineage>
        <taxon>Bacteria</taxon>
        <taxon>Bacillati</taxon>
        <taxon>Actinomycetota</taxon>
        <taxon>Actinomycetes</taxon>
        <taxon>Micrococcales</taxon>
        <taxon>Demequinaceae</taxon>
        <taxon>Demequina</taxon>
    </lineage>
</organism>
<dbReference type="SUPFAM" id="SSF55961">
    <property type="entry name" value="Bet v1-like"/>
    <property type="match status" value="1"/>
</dbReference>